<evidence type="ECO:0000313" key="2">
    <source>
        <dbReference type="WBParaSite" id="ES5_v2.g19486.t1"/>
    </source>
</evidence>
<name>A0AC34FQS8_9BILA</name>
<protein>
    <submittedName>
        <fullName evidence="2">DUF4371 domain-containing protein</fullName>
    </submittedName>
</protein>
<dbReference type="WBParaSite" id="ES5_v2.g19486.t1">
    <property type="protein sequence ID" value="ES5_v2.g19486.t1"/>
    <property type="gene ID" value="ES5_v2.g19486"/>
</dbReference>
<dbReference type="Proteomes" id="UP000887579">
    <property type="component" value="Unplaced"/>
</dbReference>
<organism evidence="1 2">
    <name type="scientific">Panagrolaimus sp. ES5</name>
    <dbReference type="NCBI Taxonomy" id="591445"/>
    <lineage>
        <taxon>Eukaryota</taxon>
        <taxon>Metazoa</taxon>
        <taxon>Ecdysozoa</taxon>
        <taxon>Nematoda</taxon>
        <taxon>Chromadorea</taxon>
        <taxon>Rhabditida</taxon>
        <taxon>Tylenchina</taxon>
        <taxon>Panagrolaimomorpha</taxon>
        <taxon>Panagrolaimoidea</taxon>
        <taxon>Panagrolaimidae</taxon>
        <taxon>Panagrolaimus</taxon>
    </lineage>
</organism>
<evidence type="ECO:0000313" key="1">
    <source>
        <dbReference type="Proteomes" id="UP000887579"/>
    </source>
</evidence>
<accession>A0AC34FQS8</accession>
<sequence length="94" mass="10117">MQPVVKLYATLLIDSATAESMKQVILTQLEKDGILGIVKEKLLALISDGASNMHGVKAGLGVKLNEWIHEEPFNAVVPAAPLAELFQIHSKVGK</sequence>
<proteinExistence type="predicted"/>
<reference evidence="2" key="1">
    <citation type="submission" date="2022-11" db="UniProtKB">
        <authorList>
            <consortium name="WormBaseParasite"/>
        </authorList>
    </citation>
    <scope>IDENTIFICATION</scope>
</reference>